<evidence type="ECO:0000313" key="2">
    <source>
        <dbReference type="Proteomes" id="UP000054538"/>
    </source>
</evidence>
<keyword evidence="2" id="KW-1185">Reference proteome</keyword>
<dbReference type="AlphaFoldDB" id="A0A0D0D6K8"/>
<name>A0A0D0D6K8_9AGAM</name>
<protein>
    <submittedName>
        <fullName evidence="1">Uncharacterized protein</fullName>
    </submittedName>
</protein>
<dbReference type="OrthoDB" id="2790258at2759"/>
<gene>
    <name evidence="1" type="ORF">PAXRUDRAFT_40804</name>
</gene>
<dbReference type="EMBL" id="KN826313">
    <property type="protein sequence ID" value="KIK79311.1"/>
    <property type="molecule type" value="Genomic_DNA"/>
</dbReference>
<reference evidence="2" key="2">
    <citation type="submission" date="2015-01" db="EMBL/GenBank/DDBJ databases">
        <title>Evolutionary Origins and Diversification of the Mycorrhizal Mutualists.</title>
        <authorList>
            <consortium name="DOE Joint Genome Institute"/>
            <consortium name="Mycorrhizal Genomics Consortium"/>
            <person name="Kohler A."/>
            <person name="Kuo A."/>
            <person name="Nagy L.G."/>
            <person name="Floudas D."/>
            <person name="Copeland A."/>
            <person name="Barry K.W."/>
            <person name="Cichocki N."/>
            <person name="Veneault-Fourrey C."/>
            <person name="LaButti K."/>
            <person name="Lindquist E.A."/>
            <person name="Lipzen A."/>
            <person name="Lundell T."/>
            <person name="Morin E."/>
            <person name="Murat C."/>
            <person name="Riley R."/>
            <person name="Ohm R."/>
            <person name="Sun H."/>
            <person name="Tunlid A."/>
            <person name="Henrissat B."/>
            <person name="Grigoriev I.V."/>
            <person name="Hibbett D.S."/>
            <person name="Martin F."/>
        </authorList>
    </citation>
    <scope>NUCLEOTIDE SEQUENCE [LARGE SCALE GENOMIC DNA]</scope>
    <source>
        <strain evidence="2">Ve08.2h10</strain>
    </source>
</reference>
<dbReference type="HOGENOM" id="CLU_206879_0_0_1"/>
<evidence type="ECO:0000313" key="1">
    <source>
        <dbReference type="EMBL" id="KIK79311.1"/>
    </source>
</evidence>
<organism evidence="1 2">
    <name type="scientific">Paxillus rubicundulus Ve08.2h10</name>
    <dbReference type="NCBI Taxonomy" id="930991"/>
    <lineage>
        <taxon>Eukaryota</taxon>
        <taxon>Fungi</taxon>
        <taxon>Dikarya</taxon>
        <taxon>Basidiomycota</taxon>
        <taxon>Agaricomycotina</taxon>
        <taxon>Agaricomycetes</taxon>
        <taxon>Agaricomycetidae</taxon>
        <taxon>Boletales</taxon>
        <taxon>Paxilineae</taxon>
        <taxon>Paxillaceae</taxon>
        <taxon>Paxillus</taxon>
    </lineage>
</organism>
<dbReference type="InParanoid" id="A0A0D0D6K8"/>
<proteinExistence type="predicted"/>
<dbReference type="Proteomes" id="UP000054538">
    <property type="component" value="Unassembled WGS sequence"/>
</dbReference>
<feature type="non-terminal residue" evidence="1">
    <location>
        <position position="66"/>
    </location>
</feature>
<feature type="non-terminal residue" evidence="1">
    <location>
        <position position="1"/>
    </location>
</feature>
<reference evidence="1 2" key="1">
    <citation type="submission" date="2014-04" db="EMBL/GenBank/DDBJ databases">
        <authorList>
            <consortium name="DOE Joint Genome Institute"/>
            <person name="Kuo A."/>
            <person name="Kohler A."/>
            <person name="Jargeat P."/>
            <person name="Nagy L.G."/>
            <person name="Floudas D."/>
            <person name="Copeland A."/>
            <person name="Barry K.W."/>
            <person name="Cichocki N."/>
            <person name="Veneault-Fourrey C."/>
            <person name="LaButti K."/>
            <person name="Lindquist E.A."/>
            <person name="Lipzen A."/>
            <person name="Lundell T."/>
            <person name="Morin E."/>
            <person name="Murat C."/>
            <person name="Sun H."/>
            <person name="Tunlid A."/>
            <person name="Henrissat B."/>
            <person name="Grigoriev I.V."/>
            <person name="Hibbett D.S."/>
            <person name="Martin F."/>
            <person name="Nordberg H.P."/>
            <person name="Cantor M.N."/>
            <person name="Hua S.X."/>
        </authorList>
    </citation>
    <scope>NUCLEOTIDE SEQUENCE [LARGE SCALE GENOMIC DNA]</scope>
    <source>
        <strain evidence="1 2">Ve08.2h10</strain>
    </source>
</reference>
<accession>A0A0D0D6K8</accession>
<sequence>AINLFLDAPCNINISDSKLAPLDWEVLQDMEVVLEVPSWAQQSMCGQSLLLLGGAIPSYETFLAQW</sequence>